<feature type="transmembrane region" description="Helical" evidence="1">
    <location>
        <begin position="83"/>
        <end position="103"/>
    </location>
</feature>
<keyword evidence="1" id="KW-0472">Membrane</keyword>
<organism evidence="2 3">
    <name type="scientific">Bacillus halotolerans</name>
    <dbReference type="NCBI Taxonomy" id="260554"/>
    <lineage>
        <taxon>Bacteria</taxon>
        <taxon>Bacillati</taxon>
        <taxon>Bacillota</taxon>
        <taxon>Bacilli</taxon>
        <taxon>Bacillales</taxon>
        <taxon>Bacillaceae</taxon>
        <taxon>Bacillus</taxon>
    </lineage>
</organism>
<evidence type="ECO:0000313" key="2">
    <source>
        <dbReference type="EMBL" id="MCY9183225.1"/>
    </source>
</evidence>
<name>A0A9Q4EGH8_9BACI</name>
<protein>
    <submittedName>
        <fullName evidence="2">Uncharacterized protein</fullName>
    </submittedName>
</protein>
<gene>
    <name evidence="2" type="ORF">MOF03_00935</name>
</gene>
<accession>A0A9Q4EGH8</accession>
<proteinExistence type="predicted"/>
<dbReference type="Proteomes" id="UP001073053">
    <property type="component" value="Unassembled WGS sequence"/>
</dbReference>
<sequence length="119" mass="13820">MLKYKYDYDEVILDLEKEKILKNGYLICNSLGSDIFSDDEKFLLRKINESLLIIQIVFHLAGKALTIMTIRLANANQVNDIELYVITGFSYGVFFFLFPLSIIKEKNLIKKLNDIDGYQ</sequence>
<dbReference type="EMBL" id="JALAWA010000001">
    <property type="protein sequence ID" value="MCY9183225.1"/>
    <property type="molecule type" value="Genomic_DNA"/>
</dbReference>
<reference evidence="2" key="1">
    <citation type="submission" date="2022-02" db="EMBL/GenBank/DDBJ databases">
        <title>Crop Bioprotection Bacillus Genome Sequencing.</title>
        <authorList>
            <person name="Dunlap C."/>
        </authorList>
    </citation>
    <scope>NUCLEOTIDE SEQUENCE</scope>
    <source>
        <strain evidence="2">EC49O2N-C10</strain>
    </source>
</reference>
<feature type="transmembrane region" description="Helical" evidence="1">
    <location>
        <begin position="51"/>
        <end position="71"/>
    </location>
</feature>
<dbReference type="RefSeq" id="WP_268496402.1">
    <property type="nucleotide sequence ID" value="NZ_JALAVZ010000002.1"/>
</dbReference>
<dbReference type="AlphaFoldDB" id="A0A9Q4EGH8"/>
<keyword evidence="1" id="KW-0812">Transmembrane</keyword>
<keyword evidence="1" id="KW-1133">Transmembrane helix</keyword>
<evidence type="ECO:0000256" key="1">
    <source>
        <dbReference type="SAM" id="Phobius"/>
    </source>
</evidence>
<comment type="caution">
    <text evidence="2">The sequence shown here is derived from an EMBL/GenBank/DDBJ whole genome shotgun (WGS) entry which is preliminary data.</text>
</comment>
<evidence type="ECO:0000313" key="3">
    <source>
        <dbReference type="Proteomes" id="UP001073053"/>
    </source>
</evidence>